<keyword evidence="5" id="KW-0966">Cell projection</keyword>
<dbReference type="Pfam" id="PF22544">
    <property type="entry name" value="HYDIN_VesB_CFA65-like_Ig"/>
    <property type="match status" value="1"/>
</dbReference>
<dbReference type="PANTHER" id="PTHR23053">
    <property type="entry name" value="DLEC1 DELETED IN LUNG AND ESOPHAGEAL CANCER 1"/>
    <property type="match status" value="1"/>
</dbReference>
<reference evidence="7 8" key="1">
    <citation type="submission" date="2022-05" db="EMBL/GenBank/DDBJ databases">
        <authorList>
            <consortium name="Genoscope - CEA"/>
            <person name="William W."/>
        </authorList>
    </citation>
    <scope>NUCLEOTIDE SEQUENCE [LARGE SCALE GENOMIC DNA]</scope>
</reference>
<keyword evidence="3" id="KW-0963">Cytoplasm</keyword>
<dbReference type="InterPro" id="IPR013783">
    <property type="entry name" value="Ig-like_fold"/>
</dbReference>
<feature type="domain" description="HYDIN/VesB/CFA65-like Ig-like" evidence="6">
    <location>
        <begin position="50"/>
        <end position="149"/>
    </location>
</feature>
<comment type="caution">
    <text evidence="7">The sequence shown here is derived from an EMBL/GenBank/DDBJ whole genome shotgun (WGS) entry which is preliminary data.</text>
</comment>
<name>A0ABN8RJY6_9CNID</name>
<dbReference type="PANTHER" id="PTHR23053:SF0">
    <property type="entry name" value="HYDROCEPHALUS-INDUCING PROTEIN HOMOLOG"/>
    <property type="match status" value="1"/>
</dbReference>
<evidence type="ECO:0000256" key="1">
    <source>
        <dbReference type="ARBA" id="ARBA00004138"/>
    </source>
</evidence>
<proteinExistence type="predicted"/>
<accession>A0ABN8RJY6</accession>
<evidence type="ECO:0000256" key="5">
    <source>
        <dbReference type="ARBA" id="ARBA00023273"/>
    </source>
</evidence>
<dbReference type="InterPro" id="IPR053879">
    <property type="entry name" value="HYDIN_VesB_CFA65-like_Ig"/>
</dbReference>
<keyword evidence="8" id="KW-1185">Reference proteome</keyword>
<gene>
    <name evidence="7" type="ORF">PEVE_00012318</name>
</gene>
<sequence>EGEIWPNSQAEINIIFKPQNAQSYARTTYCDVTGRESRLPLRIRGDGVGPRVHFSLDTLDIGNVFINSQHSYEVILCNKGDIDAVFRLVLPNTQFGPQFSFYPSQGIVIPGGYQAIQVCFCSPILGDFNEVFQFEVEGSPEQLELKILGSVIGPTFHFNIPKLKFGVVSYGES</sequence>
<evidence type="ECO:0000313" key="8">
    <source>
        <dbReference type="Proteomes" id="UP001159427"/>
    </source>
</evidence>
<evidence type="ECO:0000256" key="3">
    <source>
        <dbReference type="ARBA" id="ARBA00022490"/>
    </source>
</evidence>
<evidence type="ECO:0000313" key="7">
    <source>
        <dbReference type="EMBL" id="CAH3179307.1"/>
    </source>
</evidence>
<comment type="subcellular location">
    <subcellularLocation>
        <location evidence="1">Cell projection</location>
        <location evidence="1">Cilium</location>
    </subcellularLocation>
    <subcellularLocation>
        <location evidence="2">Cytoplasm</location>
    </subcellularLocation>
</comment>
<dbReference type="EMBL" id="CALNXI010001901">
    <property type="protein sequence ID" value="CAH3179307.1"/>
    <property type="molecule type" value="Genomic_DNA"/>
</dbReference>
<evidence type="ECO:0000256" key="4">
    <source>
        <dbReference type="ARBA" id="ARBA00023069"/>
    </source>
</evidence>
<dbReference type="Gene3D" id="2.60.40.10">
    <property type="entry name" value="Immunoglobulins"/>
    <property type="match status" value="2"/>
</dbReference>
<keyword evidence="4" id="KW-0969">Cilium</keyword>
<protein>
    <recommendedName>
        <fullName evidence="6">HYDIN/VesB/CFA65-like Ig-like domain-containing protein</fullName>
    </recommendedName>
</protein>
<evidence type="ECO:0000259" key="6">
    <source>
        <dbReference type="Pfam" id="PF22544"/>
    </source>
</evidence>
<feature type="non-terminal residue" evidence="7">
    <location>
        <position position="1"/>
    </location>
</feature>
<dbReference type="InterPro" id="IPR033305">
    <property type="entry name" value="Hydin-like"/>
</dbReference>
<evidence type="ECO:0000256" key="2">
    <source>
        <dbReference type="ARBA" id="ARBA00004496"/>
    </source>
</evidence>
<organism evidence="7 8">
    <name type="scientific">Porites evermanni</name>
    <dbReference type="NCBI Taxonomy" id="104178"/>
    <lineage>
        <taxon>Eukaryota</taxon>
        <taxon>Metazoa</taxon>
        <taxon>Cnidaria</taxon>
        <taxon>Anthozoa</taxon>
        <taxon>Hexacorallia</taxon>
        <taxon>Scleractinia</taxon>
        <taxon>Fungiina</taxon>
        <taxon>Poritidae</taxon>
        <taxon>Porites</taxon>
    </lineage>
</organism>
<dbReference type="Proteomes" id="UP001159427">
    <property type="component" value="Unassembled WGS sequence"/>
</dbReference>